<comment type="subcellular location">
    <subcellularLocation>
        <location evidence="1">Cell membrane</location>
    </subcellularLocation>
</comment>
<dbReference type="PATRIC" id="fig|46224.3.peg.3758"/>
<reference evidence="9 10" key="1">
    <citation type="submission" date="2016-01" db="EMBL/GenBank/DDBJ databases">
        <title>Genome Sequences of Twelve Sporeforming Bacillus Species Isolated from Foods.</title>
        <authorList>
            <person name="Berendsen E.M."/>
            <person name="Wells-Bennik M.H."/>
            <person name="Krawcyk A.O."/>
            <person name="De Jong A."/>
            <person name="Holsappel S."/>
            <person name="Eijlander R.T."/>
            <person name="Kuipers O.P."/>
        </authorList>
    </citation>
    <scope>NUCLEOTIDE SEQUENCE [LARGE SCALE GENOMIC DNA]</scope>
    <source>
        <strain evidence="9 10">B4102</strain>
    </source>
</reference>
<keyword evidence="4 7" id="KW-1133">Transmembrane helix</keyword>
<sequence length="228" mass="26389">MRKALLKLLTLVLLIIPLCGQHIVAHAETNNGNVQDWFKQHSNESKKDSKQEVEKNSKNSDTIAKTNNSIITVWDGVKMVFALLFVIALLYFLLKFINKKSRSYQQNRLIQNFGGTPLGGNRSLQIVKAGNRILILGVGEDIHLLKEIENQKEVEEFIQYYDDQVEQSLEPRDMITKLTKKYQQKKSDKDSSKTPSFQHILKNQLENMNKERRKTMNKLDAKEQETDE</sequence>
<evidence type="ECO:0008006" key="11">
    <source>
        <dbReference type="Google" id="ProtNLM"/>
    </source>
</evidence>
<evidence type="ECO:0000256" key="6">
    <source>
        <dbReference type="SAM" id="MobiDB-lite"/>
    </source>
</evidence>
<feature type="region of interest" description="Disordered" evidence="6">
    <location>
        <begin position="206"/>
        <end position="228"/>
    </location>
</feature>
<dbReference type="Proteomes" id="UP000075666">
    <property type="component" value="Unassembled WGS sequence"/>
</dbReference>
<evidence type="ECO:0000256" key="8">
    <source>
        <dbReference type="SAM" id="SignalP"/>
    </source>
</evidence>
<feature type="transmembrane region" description="Helical" evidence="7">
    <location>
        <begin position="79"/>
        <end position="98"/>
    </location>
</feature>
<feature type="chain" id="PRO_5007563883" description="Flagellar biosynthesis protein FliZ" evidence="8">
    <location>
        <begin position="28"/>
        <end position="228"/>
    </location>
</feature>
<accession>A0A150KP91</accession>
<keyword evidence="2" id="KW-1003">Cell membrane</keyword>
<evidence type="ECO:0000256" key="4">
    <source>
        <dbReference type="ARBA" id="ARBA00022989"/>
    </source>
</evidence>
<feature type="region of interest" description="Disordered" evidence="6">
    <location>
        <begin position="41"/>
        <end position="60"/>
    </location>
</feature>
<dbReference type="EMBL" id="LQYN01000073">
    <property type="protein sequence ID" value="KYD00019.1"/>
    <property type="molecule type" value="Genomic_DNA"/>
</dbReference>
<dbReference type="GO" id="GO:0044781">
    <property type="term" value="P:bacterial-type flagellum organization"/>
    <property type="evidence" value="ECO:0007669"/>
    <property type="project" value="InterPro"/>
</dbReference>
<keyword evidence="5 7" id="KW-0472">Membrane</keyword>
<dbReference type="OrthoDB" id="2376965at2"/>
<feature type="signal peptide" evidence="8">
    <location>
        <begin position="1"/>
        <end position="27"/>
    </location>
</feature>
<feature type="compositionally biased region" description="Basic and acidic residues" evidence="6">
    <location>
        <begin position="217"/>
        <end position="228"/>
    </location>
</feature>
<dbReference type="RefSeq" id="WP_066233080.1">
    <property type="nucleotide sequence ID" value="NZ_JBCMXV010000038.1"/>
</dbReference>
<keyword evidence="8" id="KW-0732">Signal</keyword>
<name>A0A150KP91_9BACI</name>
<evidence type="ECO:0000256" key="3">
    <source>
        <dbReference type="ARBA" id="ARBA00022692"/>
    </source>
</evidence>
<keyword evidence="10" id="KW-1185">Reference proteome</keyword>
<dbReference type="GO" id="GO:0016020">
    <property type="term" value="C:membrane"/>
    <property type="evidence" value="ECO:0007669"/>
    <property type="project" value="InterPro"/>
</dbReference>
<dbReference type="AlphaFoldDB" id="A0A150KP91"/>
<dbReference type="InterPro" id="IPR022781">
    <property type="entry name" value="Flagellar_biosynth_FliO"/>
</dbReference>
<evidence type="ECO:0000313" key="9">
    <source>
        <dbReference type="EMBL" id="KYD00019.1"/>
    </source>
</evidence>
<keyword evidence="3 7" id="KW-0812">Transmembrane</keyword>
<organism evidence="9 10">
    <name type="scientific">Heyndrickxia sporothermodurans</name>
    <dbReference type="NCBI Taxonomy" id="46224"/>
    <lineage>
        <taxon>Bacteria</taxon>
        <taxon>Bacillati</taxon>
        <taxon>Bacillota</taxon>
        <taxon>Bacilli</taxon>
        <taxon>Bacillales</taxon>
        <taxon>Bacillaceae</taxon>
        <taxon>Heyndrickxia</taxon>
    </lineage>
</organism>
<evidence type="ECO:0000256" key="5">
    <source>
        <dbReference type="ARBA" id="ARBA00023136"/>
    </source>
</evidence>
<gene>
    <name evidence="9" type="ORF">B4102_1031</name>
</gene>
<evidence type="ECO:0000256" key="1">
    <source>
        <dbReference type="ARBA" id="ARBA00004236"/>
    </source>
</evidence>
<dbReference type="STRING" id="46224.B4102_1031"/>
<evidence type="ECO:0000313" key="10">
    <source>
        <dbReference type="Proteomes" id="UP000075666"/>
    </source>
</evidence>
<feature type="compositionally biased region" description="Basic and acidic residues" evidence="6">
    <location>
        <begin position="41"/>
        <end position="58"/>
    </location>
</feature>
<evidence type="ECO:0000256" key="2">
    <source>
        <dbReference type="ARBA" id="ARBA00022475"/>
    </source>
</evidence>
<proteinExistence type="predicted"/>
<protein>
    <recommendedName>
        <fullName evidence="11">Flagellar biosynthesis protein FliZ</fullName>
    </recommendedName>
</protein>
<dbReference type="Pfam" id="PF04347">
    <property type="entry name" value="FliO"/>
    <property type="match status" value="1"/>
</dbReference>
<evidence type="ECO:0000256" key="7">
    <source>
        <dbReference type="SAM" id="Phobius"/>
    </source>
</evidence>
<comment type="caution">
    <text evidence="9">The sequence shown here is derived from an EMBL/GenBank/DDBJ whole genome shotgun (WGS) entry which is preliminary data.</text>
</comment>